<organism evidence="1 2">
    <name type="scientific">Glomus cerebriforme</name>
    <dbReference type="NCBI Taxonomy" id="658196"/>
    <lineage>
        <taxon>Eukaryota</taxon>
        <taxon>Fungi</taxon>
        <taxon>Fungi incertae sedis</taxon>
        <taxon>Mucoromycota</taxon>
        <taxon>Glomeromycotina</taxon>
        <taxon>Glomeromycetes</taxon>
        <taxon>Glomerales</taxon>
        <taxon>Glomeraceae</taxon>
        <taxon>Glomus</taxon>
    </lineage>
</organism>
<reference evidence="1 2" key="1">
    <citation type="submission" date="2018-06" db="EMBL/GenBank/DDBJ databases">
        <title>Comparative genomics reveals the genomic features of Rhizophagus irregularis, R. cerebriforme, R. diaphanum and Gigaspora rosea, and their symbiotic lifestyle signature.</title>
        <authorList>
            <person name="Morin E."/>
            <person name="San Clemente H."/>
            <person name="Chen E.C.H."/>
            <person name="De La Providencia I."/>
            <person name="Hainaut M."/>
            <person name="Kuo A."/>
            <person name="Kohler A."/>
            <person name="Murat C."/>
            <person name="Tang N."/>
            <person name="Roy S."/>
            <person name="Loubradou J."/>
            <person name="Henrissat B."/>
            <person name="Grigoriev I.V."/>
            <person name="Corradi N."/>
            <person name="Roux C."/>
            <person name="Martin F.M."/>
        </authorList>
    </citation>
    <scope>NUCLEOTIDE SEQUENCE [LARGE SCALE GENOMIC DNA]</scope>
    <source>
        <strain evidence="1 2">DAOM 227022</strain>
    </source>
</reference>
<comment type="caution">
    <text evidence="1">The sequence shown here is derived from an EMBL/GenBank/DDBJ whole genome shotgun (WGS) entry which is preliminary data.</text>
</comment>
<sequence length="231" mass="26615">MDPEFNHPVTNKKTRIQQAAIKGFQVVQRFFESGRAQGNFFFKKIHHLSDKIQSLNNKKVLQSIGFWKDLEDNNNDLTSNNCNCDKIIKPTRKNRTGNVPNFRNLSYKPTKVHEKIKSTLLFSNQKYGYKLDMELPHNCDTLCSACNSQINRDIKAANKNRKFITISPFSSPTDNISLQSPTLSILSQVEFKLHMTIKQNKQMLPAIIVNFNLENPNFMIKLNHLSMNKLG</sequence>
<gene>
    <name evidence="1" type="ORF">C1645_824710</name>
</gene>
<proteinExistence type="predicted"/>
<dbReference type="EMBL" id="QKYT01000216">
    <property type="protein sequence ID" value="RIA89530.1"/>
    <property type="molecule type" value="Genomic_DNA"/>
</dbReference>
<dbReference type="OrthoDB" id="2336464at2759"/>
<evidence type="ECO:0000313" key="1">
    <source>
        <dbReference type="EMBL" id="RIA89530.1"/>
    </source>
</evidence>
<name>A0A397STP3_9GLOM</name>
<evidence type="ECO:0000313" key="2">
    <source>
        <dbReference type="Proteomes" id="UP000265703"/>
    </source>
</evidence>
<dbReference type="Proteomes" id="UP000265703">
    <property type="component" value="Unassembled WGS sequence"/>
</dbReference>
<protein>
    <submittedName>
        <fullName evidence="1">Uncharacterized protein</fullName>
    </submittedName>
</protein>
<keyword evidence="2" id="KW-1185">Reference proteome</keyword>
<accession>A0A397STP3</accession>
<dbReference type="AlphaFoldDB" id="A0A397STP3"/>